<accession>A0A1I2W5L5</accession>
<dbReference type="RefSeq" id="WP_090730720.1">
    <property type="nucleotide sequence ID" value="NZ_FOOU01000021.1"/>
</dbReference>
<gene>
    <name evidence="2" type="ORF">SAMN05216175_12129</name>
</gene>
<sequence length="81" mass="9732">MRFLLQMLWLACIPDWMRDQQPDSQHFYRRQFTKKYQRKCTIVRRLWVCSGLLILLFPTIPFAAAISLLSTFLSFCLLDET</sequence>
<name>A0A1I2W5L5_9GAMM</name>
<dbReference type="AlphaFoldDB" id="A0A1I2W5L5"/>
<protein>
    <submittedName>
        <fullName evidence="2">Uncharacterized protein</fullName>
    </submittedName>
</protein>
<dbReference type="Proteomes" id="UP000198623">
    <property type="component" value="Unassembled WGS sequence"/>
</dbReference>
<organism evidence="2 3">
    <name type="scientific">Neptunomonas qingdaonensis</name>
    <dbReference type="NCBI Taxonomy" id="1045558"/>
    <lineage>
        <taxon>Bacteria</taxon>
        <taxon>Pseudomonadati</taxon>
        <taxon>Pseudomonadota</taxon>
        <taxon>Gammaproteobacteria</taxon>
        <taxon>Oceanospirillales</taxon>
        <taxon>Oceanospirillaceae</taxon>
        <taxon>Neptunomonas</taxon>
    </lineage>
</organism>
<dbReference type="EMBL" id="FOOU01000021">
    <property type="protein sequence ID" value="SFG94821.1"/>
    <property type="molecule type" value="Genomic_DNA"/>
</dbReference>
<evidence type="ECO:0000313" key="2">
    <source>
        <dbReference type="EMBL" id="SFG94821.1"/>
    </source>
</evidence>
<keyword evidence="1" id="KW-1133">Transmembrane helix</keyword>
<keyword evidence="1" id="KW-0812">Transmembrane</keyword>
<keyword evidence="3" id="KW-1185">Reference proteome</keyword>
<evidence type="ECO:0000256" key="1">
    <source>
        <dbReference type="SAM" id="Phobius"/>
    </source>
</evidence>
<dbReference type="OrthoDB" id="6121253at2"/>
<reference evidence="3" key="1">
    <citation type="submission" date="2016-10" db="EMBL/GenBank/DDBJ databases">
        <authorList>
            <person name="Varghese N."/>
            <person name="Submissions S."/>
        </authorList>
    </citation>
    <scope>NUCLEOTIDE SEQUENCE [LARGE SCALE GENOMIC DNA]</scope>
    <source>
        <strain evidence="3">CGMCC 1.10971</strain>
    </source>
</reference>
<feature type="transmembrane region" description="Helical" evidence="1">
    <location>
        <begin position="46"/>
        <end position="75"/>
    </location>
</feature>
<proteinExistence type="predicted"/>
<keyword evidence="1" id="KW-0472">Membrane</keyword>
<evidence type="ECO:0000313" key="3">
    <source>
        <dbReference type="Proteomes" id="UP000198623"/>
    </source>
</evidence>